<dbReference type="OrthoDB" id="6534158at2759"/>
<sequence length="301" mass="35124">MRTVTGTTITTTTTTAATTNNNDSVIELQIINDPMEYIETTSQFDERIGTESEISREFHWLNFYTNDTHFNDVQWRSSPRYVPTSWSMRQLDCAMDFPEFFDVTHTTVDTSQTTIPHITPTSSVMATASDYDDDNGKPDMMDYYFNHQLNEQNEMYLDDDEFDHHIPVPPPPPSTPTQPGDEFVINFDEHSEQSTNYDGDNDDDDSQTTLRLGRQQRNRRRRQHRRPNFEESLPNKWFMKKCGLFVAFWLFLIWVIILVLLSILEKSHDTHNPASTTTSNHSQQQQHFNYTFDNNDHDGGE</sequence>
<organism evidence="3 4">
    <name type="scientific">Euroglyphus maynei</name>
    <name type="common">Mayne's house dust mite</name>
    <dbReference type="NCBI Taxonomy" id="6958"/>
    <lineage>
        <taxon>Eukaryota</taxon>
        <taxon>Metazoa</taxon>
        <taxon>Ecdysozoa</taxon>
        <taxon>Arthropoda</taxon>
        <taxon>Chelicerata</taxon>
        <taxon>Arachnida</taxon>
        <taxon>Acari</taxon>
        <taxon>Acariformes</taxon>
        <taxon>Sarcoptiformes</taxon>
        <taxon>Astigmata</taxon>
        <taxon>Psoroptidia</taxon>
        <taxon>Analgoidea</taxon>
        <taxon>Pyroglyphidae</taxon>
        <taxon>Pyroglyphinae</taxon>
        <taxon>Euroglyphus</taxon>
    </lineage>
</organism>
<feature type="region of interest" description="Disordered" evidence="1">
    <location>
        <begin position="270"/>
        <end position="301"/>
    </location>
</feature>
<feature type="transmembrane region" description="Helical" evidence="2">
    <location>
        <begin position="242"/>
        <end position="264"/>
    </location>
</feature>
<feature type="compositionally biased region" description="Low complexity" evidence="1">
    <location>
        <begin position="275"/>
        <end position="287"/>
    </location>
</feature>
<accession>A0A1Y3BV99</accession>
<proteinExistence type="predicted"/>
<keyword evidence="2" id="KW-1133">Transmembrane helix</keyword>
<keyword evidence="4" id="KW-1185">Reference proteome</keyword>
<reference evidence="3 4" key="1">
    <citation type="submission" date="2017-03" db="EMBL/GenBank/DDBJ databases">
        <title>Genome Survey of Euroglyphus maynei.</title>
        <authorList>
            <person name="Arlian L.G."/>
            <person name="Morgan M.S."/>
            <person name="Rider S.D."/>
        </authorList>
    </citation>
    <scope>NUCLEOTIDE SEQUENCE [LARGE SCALE GENOMIC DNA]</scope>
    <source>
        <strain evidence="3">Arlian Lab</strain>
        <tissue evidence="3">Whole body</tissue>
    </source>
</reference>
<evidence type="ECO:0000256" key="2">
    <source>
        <dbReference type="SAM" id="Phobius"/>
    </source>
</evidence>
<feature type="region of interest" description="Disordered" evidence="1">
    <location>
        <begin position="161"/>
        <end position="227"/>
    </location>
</feature>
<name>A0A1Y3BV99_EURMA</name>
<dbReference type="AlphaFoldDB" id="A0A1Y3BV99"/>
<dbReference type="Proteomes" id="UP000194236">
    <property type="component" value="Unassembled WGS sequence"/>
</dbReference>
<evidence type="ECO:0000256" key="1">
    <source>
        <dbReference type="SAM" id="MobiDB-lite"/>
    </source>
</evidence>
<feature type="compositionally biased region" description="Pro residues" evidence="1">
    <location>
        <begin position="167"/>
        <end position="176"/>
    </location>
</feature>
<feature type="compositionally biased region" description="Basic residues" evidence="1">
    <location>
        <begin position="214"/>
        <end position="226"/>
    </location>
</feature>
<comment type="caution">
    <text evidence="3">The sequence shown here is derived from an EMBL/GenBank/DDBJ whole genome shotgun (WGS) entry which is preliminary data.</text>
</comment>
<protein>
    <submittedName>
        <fullName evidence="3">Uncharacterized protein</fullName>
    </submittedName>
</protein>
<evidence type="ECO:0000313" key="4">
    <source>
        <dbReference type="Proteomes" id="UP000194236"/>
    </source>
</evidence>
<keyword evidence="2" id="KW-0472">Membrane</keyword>
<gene>
    <name evidence="3" type="ORF">BLA29_006104</name>
</gene>
<evidence type="ECO:0000313" key="3">
    <source>
        <dbReference type="EMBL" id="OTF83723.1"/>
    </source>
</evidence>
<keyword evidence="2" id="KW-0812">Transmembrane</keyword>
<dbReference type="EMBL" id="MUJZ01002446">
    <property type="protein sequence ID" value="OTF83723.1"/>
    <property type="molecule type" value="Genomic_DNA"/>
</dbReference>